<evidence type="ECO:0000313" key="3">
    <source>
        <dbReference type="Proteomes" id="UP001597383"/>
    </source>
</evidence>
<reference evidence="3" key="1">
    <citation type="journal article" date="2019" name="Int. J. Syst. Evol. Microbiol.">
        <title>The Global Catalogue of Microorganisms (GCM) 10K type strain sequencing project: providing services to taxonomists for standard genome sequencing and annotation.</title>
        <authorList>
            <consortium name="The Broad Institute Genomics Platform"/>
            <consortium name="The Broad Institute Genome Sequencing Center for Infectious Disease"/>
            <person name="Wu L."/>
            <person name="Ma J."/>
        </authorList>
    </citation>
    <scope>NUCLEOTIDE SEQUENCE [LARGE SCALE GENOMIC DNA]</scope>
    <source>
        <strain evidence="3">R28</strain>
    </source>
</reference>
<dbReference type="Proteomes" id="UP001597383">
    <property type="component" value="Unassembled WGS sequence"/>
</dbReference>
<name>A0ABW4VV53_9BACI</name>
<accession>A0ABW4VV53</accession>
<dbReference type="RefSeq" id="WP_377555280.1">
    <property type="nucleotide sequence ID" value="NZ_JBHUHQ010000009.1"/>
</dbReference>
<protein>
    <submittedName>
        <fullName evidence="2">DUF6305 family protein</fullName>
    </submittedName>
</protein>
<evidence type="ECO:0000259" key="1">
    <source>
        <dbReference type="Pfam" id="PF19823"/>
    </source>
</evidence>
<sequence>MKKYLPVLICLFFAIILLVIALGQTNASNINTYPNLPAPIGDEKILITSAGQAVESAIMQTISEDLNLEADYRPRALATDLYDYRTVVIAIGYSTNGLAQTTRSFQEEMTRVKQLMLEADRREIPVVLINLSGALREDDQTWKLAELTIPHATYFIGLDTTKQTEKLFKLLKRHHVPTTLVNQLDDIHTPLNSVFR</sequence>
<feature type="domain" description="DUF6305" evidence="1">
    <location>
        <begin position="43"/>
        <end position="195"/>
    </location>
</feature>
<comment type="caution">
    <text evidence="2">The sequence shown here is derived from an EMBL/GenBank/DDBJ whole genome shotgun (WGS) entry which is preliminary data.</text>
</comment>
<dbReference type="Pfam" id="PF19823">
    <property type="entry name" value="DUF6305"/>
    <property type="match status" value="1"/>
</dbReference>
<dbReference type="InterPro" id="IPR046272">
    <property type="entry name" value="DUF6305"/>
</dbReference>
<gene>
    <name evidence="2" type="ORF">ACFSJF_04600</name>
</gene>
<evidence type="ECO:0000313" key="2">
    <source>
        <dbReference type="EMBL" id="MFD2043554.1"/>
    </source>
</evidence>
<proteinExistence type="predicted"/>
<keyword evidence="3" id="KW-1185">Reference proteome</keyword>
<dbReference type="EMBL" id="JBHUHQ010000009">
    <property type="protein sequence ID" value="MFD2043554.1"/>
    <property type="molecule type" value="Genomic_DNA"/>
</dbReference>
<organism evidence="2 3">
    <name type="scientific">Ornithinibacillus salinisoli</name>
    <dbReference type="NCBI Taxonomy" id="1848459"/>
    <lineage>
        <taxon>Bacteria</taxon>
        <taxon>Bacillati</taxon>
        <taxon>Bacillota</taxon>
        <taxon>Bacilli</taxon>
        <taxon>Bacillales</taxon>
        <taxon>Bacillaceae</taxon>
        <taxon>Ornithinibacillus</taxon>
    </lineage>
</organism>